<dbReference type="PROSITE" id="PS00211">
    <property type="entry name" value="ABC_TRANSPORTER_1"/>
    <property type="match status" value="1"/>
</dbReference>
<dbReference type="RefSeq" id="WP_207088665.1">
    <property type="nucleotide sequence ID" value="NZ_JAFLQW010000370.1"/>
</dbReference>
<feature type="domain" description="ABC transporter" evidence="5">
    <location>
        <begin position="2"/>
        <end position="234"/>
    </location>
</feature>
<dbReference type="Gene3D" id="3.40.50.300">
    <property type="entry name" value="P-loop containing nucleotide triphosphate hydrolases"/>
    <property type="match status" value="1"/>
</dbReference>
<dbReference type="GO" id="GO:0005524">
    <property type="term" value="F:ATP binding"/>
    <property type="evidence" value="ECO:0007669"/>
    <property type="project" value="UniProtKB-KW"/>
</dbReference>
<organism evidence="6 7">
    <name type="scientific">Phormidium pseudopriestleyi FRX01</name>
    <dbReference type="NCBI Taxonomy" id="1759528"/>
    <lineage>
        <taxon>Bacteria</taxon>
        <taxon>Bacillati</taxon>
        <taxon>Cyanobacteriota</taxon>
        <taxon>Cyanophyceae</taxon>
        <taxon>Oscillatoriophycideae</taxon>
        <taxon>Oscillatoriales</taxon>
        <taxon>Oscillatoriaceae</taxon>
        <taxon>Phormidium</taxon>
    </lineage>
</organism>
<dbReference type="InterPro" id="IPR017871">
    <property type="entry name" value="ABC_transporter-like_CS"/>
</dbReference>
<evidence type="ECO:0000259" key="5">
    <source>
        <dbReference type="PROSITE" id="PS50893"/>
    </source>
</evidence>
<gene>
    <name evidence="6" type="ORF">J0895_13850</name>
</gene>
<dbReference type="CDD" id="cd03235">
    <property type="entry name" value="ABC_Metallic_Cations"/>
    <property type="match status" value="1"/>
</dbReference>
<evidence type="ECO:0000256" key="2">
    <source>
        <dbReference type="ARBA" id="ARBA00022448"/>
    </source>
</evidence>
<dbReference type="PANTHER" id="PTHR42734">
    <property type="entry name" value="METAL TRANSPORT SYSTEM ATP-BINDING PROTEIN TM_0124-RELATED"/>
    <property type="match status" value="1"/>
</dbReference>
<dbReference type="InterPro" id="IPR050153">
    <property type="entry name" value="Metal_Ion_Import_ABC"/>
</dbReference>
<evidence type="ECO:0000313" key="6">
    <source>
        <dbReference type="EMBL" id="MBO0350176.1"/>
    </source>
</evidence>
<keyword evidence="3" id="KW-0547">Nucleotide-binding</keyword>
<dbReference type="PROSITE" id="PS50893">
    <property type="entry name" value="ABC_TRANSPORTER_2"/>
    <property type="match status" value="1"/>
</dbReference>
<dbReference type="Proteomes" id="UP000664844">
    <property type="component" value="Unassembled WGS sequence"/>
</dbReference>
<dbReference type="SMART" id="SM00382">
    <property type="entry name" value="AAA"/>
    <property type="match status" value="1"/>
</dbReference>
<dbReference type="InterPro" id="IPR003439">
    <property type="entry name" value="ABC_transporter-like_ATP-bd"/>
</dbReference>
<protein>
    <submittedName>
        <fullName evidence="6">Metal ABC transporter ATP-binding protein</fullName>
    </submittedName>
</protein>
<accession>A0ABS3FSS3</accession>
<dbReference type="InterPro" id="IPR003593">
    <property type="entry name" value="AAA+_ATPase"/>
</dbReference>
<keyword evidence="4 6" id="KW-0067">ATP-binding</keyword>
<keyword evidence="7" id="KW-1185">Reference proteome</keyword>
<dbReference type="PANTHER" id="PTHR42734:SF5">
    <property type="entry name" value="IRON TRANSPORT SYSTEM ATP-BINDING PROTEIN HI_0361-RELATED"/>
    <property type="match status" value="1"/>
</dbReference>
<evidence type="ECO:0000256" key="4">
    <source>
        <dbReference type="ARBA" id="ARBA00022840"/>
    </source>
</evidence>
<evidence type="ECO:0000256" key="1">
    <source>
        <dbReference type="ARBA" id="ARBA00005417"/>
    </source>
</evidence>
<comment type="caution">
    <text evidence="6">The sequence shown here is derived from an EMBL/GenBank/DDBJ whole genome shotgun (WGS) entry which is preliminary data.</text>
</comment>
<dbReference type="EMBL" id="JAFLQW010000370">
    <property type="protein sequence ID" value="MBO0350176.1"/>
    <property type="molecule type" value="Genomic_DNA"/>
</dbReference>
<dbReference type="Pfam" id="PF00005">
    <property type="entry name" value="ABC_tran"/>
    <property type="match status" value="1"/>
</dbReference>
<dbReference type="InterPro" id="IPR027417">
    <property type="entry name" value="P-loop_NTPase"/>
</dbReference>
<name>A0ABS3FSS3_9CYAN</name>
<reference evidence="6 7" key="1">
    <citation type="submission" date="2021-03" db="EMBL/GenBank/DDBJ databases">
        <title>Metabolic Capacity of the Antarctic Cyanobacterium Phormidium pseudopriestleyi that Sustains Oxygenic Photosynthesis in the Presence of Hydrogen Sulfide.</title>
        <authorList>
            <person name="Lumian J.E."/>
            <person name="Jungblut A.D."/>
            <person name="Dillon M.L."/>
            <person name="Hawes I."/>
            <person name="Doran P.T."/>
            <person name="Mackey T.J."/>
            <person name="Dick G.J."/>
            <person name="Grettenberger C.L."/>
            <person name="Sumner D.Y."/>
        </authorList>
    </citation>
    <scope>NUCLEOTIDE SEQUENCE [LARGE SCALE GENOMIC DNA]</scope>
    <source>
        <strain evidence="6 7">FRX01</strain>
    </source>
</reference>
<evidence type="ECO:0000256" key="3">
    <source>
        <dbReference type="ARBA" id="ARBA00022741"/>
    </source>
</evidence>
<evidence type="ECO:0000313" key="7">
    <source>
        <dbReference type="Proteomes" id="UP000664844"/>
    </source>
</evidence>
<sequence length="239" mass="26520">MLEVENLAVSYRNIRALEGVSFAIAPGQLVGLMGPNGAGKSTLIKAMLGLIPATSGRVQFRSQPLRQQLSRVAYIPQRSQIDWHYPISVWNVVMMGRTAQTGWFRDPSRQSRSIVQSVIERVGLSDYCQTQIGELSGGQQQRVFLARALAQEADLLLFDEPFTGVDQPTEEIMFTVFYEQKNQGKTLLAIGHDLGKSVGNYDQLILLNKQIVAQGSPREVLTQDNLHQAYQTPLAFVSA</sequence>
<keyword evidence="2" id="KW-0813">Transport</keyword>
<proteinExistence type="inferred from homology"/>
<comment type="similarity">
    <text evidence="1">Belongs to the ABC transporter superfamily.</text>
</comment>
<dbReference type="SUPFAM" id="SSF52540">
    <property type="entry name" value="P-loop containing nucleoside triphosphate hydrolases"/>
    <property type="match status" value="1"/>
</dbReference>